<name>A0A9Q0EN29_9TELE</name>
<reference evidence="2" key="1">
    <citation type="submission" date="2022-07" db="EMBL/GenBank/DDBJ databases">
        <title>Chromosome-level genome of Muraenolepis orangiensis.</title>
        <authorList>
            <person name="Kim J."/>
        </authorList>
    </citation>
    <scope>NUCLEOTIDE SEQUENCE</scope>
    <source>
        <strain evidence="2">KU_S4_2022</strain>
        <tissue evidence="2">Muscle</tissue>
    </source>
</reference>
<gene>
    <name evidence="2" type="ORF">NHX12_025617</name>
</gene>
<proteinExistence type="predicted"/>
<comment type="caution">
    <text evidence="2">The sequence shown here is derived from an EMBL/GenBank/DDBJ whole genome shotgun (WGS) entry which is preliminary data.</text>
</comment>
<evidence type="ECO:0000313" key="3">
    <source>
        <dbReference type="Proteomes" id="UP001148018"/>
    </source>
</evidence>
<protein>
    <submittedName>
        <fullName evidence="2">Uncharacterized protein</fullName>
    </submittedName>
</protein>
<sequence>PGLGGSSAHTCSQGSAPYDRGGHRDNWKATATPYDRPAGGAGPPPPPPPALSPQPACRHLSGCSGSLSLSLTQKWQLLRGTGNEL</sequence>
<feature type="non-terminal residue" evidence="2">
    <location>
        <position position="1"/>
    </location>
</feature>
<dbReference type="Proteomes" id="UP001148018">
    <property type="component" value="Unassembled WGS sequence"/>
</dbReference>
<dbReference type="AlphaFoldDB" id="A0A9Q0EN29"/>
<feature type="compositionally biased region" description="Pro residues" evidence="1">
    <location>
        <begin position="42"/>
        <end position="52"/>
    </location>
</feature>
<evidence type="ECO:0000256" key="1">
    <source>
        <dbReference type="SAM" id="MobiDB-lite"/>
    </source>
</evidence>
<organism evidence="2 3">
    <name type="scientific">Muraenolepis orangiensis</name>
    <name type="common">Patagonian moray cod</name>
    <dbReference type="NCBI Taxonomy" id="630683"/>
    <lineage>
        <taxon>Eukaryota</taxon>
        <taxon>Metazoa</taxon>
        <taxon>Chordata</taxon>
        <taxon>Craniata</taxon>
        <taxon>Vertebrata</taxon>
        <taxon>Euteleostomi</taxon>
        <taxon>Actinopterygii</taxon>
        <taxon>Neopterygii</taxon>
        <taxon>Teleostei</taxon>
        <taxon>Neoteleostei</taxon>
        <taxon>Acanthomorphata</taxon>
        <taxon>Zeiogadaria</taxon>
        <taxon>Gadariae</taxon>
        <taxon>Gadiformes</taxon>
        <taxon>Muraenolepidoidei</taxon>
        <taxon>Muraenolepididae</taxon>
        <taxon>Muraenolepis</taxon>
    </lineage>
</organism>
<evidence type="ECO:0000313" key="2">
    <source>
        <dbReference type="EMBL" id="KAJ3607307.1"/>
    </source>
</evidence>
<feature type="region of interest" description="Disordered" evidence="1">
    <location>
        <begin position="1"/>
        <end position="58"/>
    </location>
</feature>
<keyword evidence="3" id="KW-1185">Reference proteome</keyword>
<accession>A0A9Q0EN29</accession>
<feature type="non-terminal residue" evidence="2">
    <location>
        <position position="85"/>
    </location>
</feature>
<dbReference type="EMBL" id="JANIIK010000041">
    <property type="protein sequence ID" value="KAJ3607307.1"/>
    <property type="molecule type" value="Genomic_DNA"/>
</dbReference>